<sequence length="191" mass="20688">MNCGLFSGVFWGFLLIILGILVILKNLLHLQIPVFKLIMGVFLVYLGISMLVGGFKKSTGKDIIFSSSEVTAESDVNEHNVIFGSGVIDFSNLELSDTVREYEINVIFSSAELIINPAVPVFIKTSAVFASSKLPDGKSVYFGKGEYNSMQDSAIKPIMIDANVVFGSLDAVNKSIVADSILGKEEPKIAE</sequence>
<name>A0A350HAQ8_UNCW3</name>
<evidence type="ECO:0000256" key="1">
    <source>
        <dbReference type="SAM" id="Phobius"/>
    </source>
</evidence>
<comment type="caution">
    <text evidence="2">The sequence shown here is derived from an EMBL/GenBank/DDBJ whole genome shotgun (WGS) entry which is preliminary data.</text>
</comment>
<keyword evidence="1" id="KW-0472">Membrane</keyword>
<gene>
    <name evidence="2" type="ORF">DCW38_05525</name>
</gene>
<evidence type="ECO:0008006" key="4">
    <source>
        <dbReference type="Google" id="ProtNLM"/>
    </source>
</evidence>
<dbReference type="EMBL" id="DMZY01000166">
    <property type="protein sequence ID" value="HAV92624.1"/>
    <property type="molecule type" value="Genomic_DNA"/>
</dbReference>
<feature type="transmembrane region" description="Helical" evidence="1">
    <location>
        <begin position="6"/>
        <end position="27"/>
    </location>
</feature>
<dbReference type="Proteomes" id="UP000264062">
    <property type="component" value="Unassembled WGS sequence"/>
</dbReference>
<organism evidence="2 3">
    <name type="scientific">candidate division WOR-3 bacterium</name>
    <dbReference type="NCBI Taxonomy" id="2052148"/>
    <lineage>
        <taxon>Bacteria</taxon>
        <taxon>Bacteria division WOR-3</taxon>
    </lineage>
</organism>
<proteinExistence type="predicted"/>
<dbReference type="AlphaFoldDB" id="A0A350HAQ8"/>
<evidence type="ECO:0000313" key="3">
    <source>
        <dbReference type="Proteomes" id="UP000264062"/>
    </source>
</evidence>
<feature type="transmembrane region" description="Helical" evidence="1">
    <location>
        <begin position="34"/>
        <end position="55"/>
    </location>
</feature>
<keyword evidence="1" id="KW-0812">Transmembrane</keyword>
<protein>
    <recommendedName>
        <fullName evidence="4">Cell wall-active antibiotics response LiaF-like C-terminal domain-containing protein</fullName>
    </recommendedName>
</protein>
<evidence type="ECO:0000313" key="2">
    <source>
        <dbReference type="EMBL" id="HAV92624.1"/>
    </source>
</evidence>
<reference evidence="2 3" key="1">
    <citation type="journal article" date="2018" name="Nat. Biotechnol.">
        <title>A standardized bacterial taxonomy based on genome phylogeny substantially revises the tree of life.</title>
        <authorList>
            <person name="Parks D.H."/>
            <person name="Chuvochina M."/>
            <person name="Waite D.W."/>
            <person name="Rinke C."/>
            <person name="Skarshewski A."/>
            <person name="Chaumeil P.A."/>
            <person name="Hugenholtz P."/>
        </authorList>
    </citation>
    <scope>NUCLEOTIDE SEQUENCE [LARGE SCALE GENOMIC DNA]</scope>
    <source>
        <strain evidence="2">UBA9956</strain>
    </source>
</reference>
<keyword evidence="1" id="KW-1133">Transmembrane helix</keyword>
<accession>A0A350HAQ8</accession>